<evidence type="ECO:0000313" key="2">
    <source>
        <dbReference type="Proteomes" id="UP001165122"/>
    </source>
</evidence>
<gene>
    <name evidence="1" type="ORF">TrLO_g11165</name>
</gene>
<keyword evidence="2" id="KW-1185">Reference proteome</keyword>
<proteinExistence type="predicted"/>
<accession>A0A9W7FE73</accession>
<dbReference type="Gene3D" id="3.80.10.10">
    <property type="entry name" value="Ribonuclease Inhibitor"/>
    <property type="match status" value="1"/>
</dbReference>
<comment type="caution">
    <text evidence="1">The sequence shown here is derived from an EMBL/GenBank/DDBJ whole genome shotgun (WGS) entry which is preliminary data.</text>
</comment>
<dbReference type="InterPro" id="IPR026906">
    <property type="entry name" value="LRR_5"/>
</dbReference>
<evidence type="ECO:0000313" key="1">
    <source>
        <dbReference type="EMBL" id="GMI10512.1"/>
    </source>
</evidence>
<dbReference type="Proteomes" id="UP001165122">
    <property type="component" value="Unassembled WGS sequence"/>
</dbReference>
<dbReference type="InterPro" id="IPR032675">
    <property type="entry name" value="LRR_dom_sf"/>
</dbReference>
<reference evidence="2" key="1">
    <citation type="journal article" date="2023" name="Commun. Biol.">
        <title>Genome analysis of Parmales, the sister group of diatoms, reveals the evolutionary specialization of diatoms from phago-mixotrophs to photoautotrophs.</title>
        <authorList>
            <person name="Ban H."/>
            <person name="Sato S."/>
            <person name="Yoshikawa S."/>
            <person name="Yamada K."/>
            <person name="Nakamura Y."/>
            <person name="Ichinomiya M."/>
            <person name="Sato N."/>
            <person name="Blanc-Mathieu R."/>
            <person name="Endo H."/>
            <person name="Kuwata A."/>
            <person name="Ogata H."/>
        </authorList>
    </citation>
    <scope>NUCLEOTIDE SEQUENCE [LARGE SCALE GENOMIC DNA]</scope>
    <source>
        <strain evidence="2">NIES 3700</strain>
    </source>
</reference>
<protein>
    <submittedName>
        <fullName evidence="1">Uncharacterized protein</fullName>
    </submittedName>
</protein>
<sequence length="119" mass="12809">MSKSTMMVLSLATKGWNMAADAFINEGVELGEIIVHGGGDITDDGETHKRHDEITRVIFLLNITKVGGSACEWVVNLVVVDNPEGVKSICDYAFKDCSSSTTVSFPTTLKSIVRLALCS</sequence>
<name>A0A9W7FE73_9STRA</name>
<organism evidence="1 2">
    <name type="scientific">Triparma laevis f. longispina</name>
    <dbReference type="NCBI Taxonomy" id="1714387"/>
    <lineage>
        <taxon>Eukaryota</taxon>
        <taxon>Sar</taxon>
        <taxon>Stramenopiles</taxon>
        <taxon>Ochrophyta</taxon>
        <taxon>Bolidophyceae</taxon>
        <taxon>Parmales</taxon>
        <taxon>Triparmaceae</taxon>
        <taxon>Triparma</taxon>
    </lineage>
</organism>
<dbReference type="EMBL" id="BRXW01000150">
    <property type="protein sequence ID" value="GMI10512.1"/>
    <property type="molecule type" value="Genomic_DNA"/>
</dbReference>
<dbReference type="Pfam" id="PF13306">
    <property type="entry name" value="LRR_5"/>
    <property type="match status" value="1"/>
</dbReference>
<dbReference type="AlphaFoldDB" id="A0A9W7FE73"/>